<name>C9QG01_VIBOR</name>
<reference evidence="2" key="2">
    <citation type="submission" date="2011-08" db="EMBL/GenBank/DDBJ databases">
        <authorList>
            <person name="Hoffman M."/>
            <person name="Strain E.A."/>
            <person name="Brown E."/>
            <person name="Allard M.W."/>
        </authorList>
    </citation>
    <scope>NUCLEOTIDE SEQUENCE</scope>
    <source>
        <strain evidence="2">CIP 102891</strain>
    </source>
</reference>
<organism evidence="2 3">
    <name type="scientific">Vibrio orientalis CIP 102891 = ATCC 33934</name>
    <dbReference type="NCBI Taxonomy" id="675816"/>
    <lineage>
        <taxon>Bacteria</taxon>
        <taxon>Pseudomonadati</taxon>
        <taxon>Pseudomonadota</taxon>
        <taxon>Gammaproteobacteria</taxon>
        <taxon>Vibrionales</taxon>
        <taxon>Vibrionaceae</taxon>
        <taxon>Vibrio</taxon>
        <taxon>Vibrio oreintalis group</taxon>
    </lineage>
</organism>
<proteinExistence type="predicted"/>
<evidence type="ECO:0000313" key="3">
    <source>
        <dbReference type="Proteomes" id="UP000002817"/>
    </source>
</evidence>
<comment type="caution">
    <text evidence="2">The sequence shown here is derived from an EMBL/GenBank/DDBJ whole genome shotgun (WGS) entry which is preliminary data.</text>
</comment>
<sequence>MKYFSILFLVLDALFKRKQQNPEDFRDNKDKFLDMARKYEPRTYDKFKDRE</sequence>
<reference evidence="2 3" key="3">
    <citation type="journal article" date="2012" name="Int. J. Syst. Evol. Microbiol.">
        <title>Vibrio caribbeanicus sp. nov., isolated from the marine sponge Scleritoderma cyanea.</title>
        <authorList>
            <person name="Hoffmann M."/>
            <person name="Monday S.R."/>
            <person name="Allard M.W."/>
            <person name="Strain E.A."/>
            <person name="Whittaker P."/>
            <person name="Naum M."/>
            <person name="McCarthy P.J."/>
            <person name="Lopez J.V."/>
            <person name="Fischer M."/>
            <person name="Brown E.W."/>
        </authorList>
    </citation>
    <scope>NUCLEOTIDE SEQUENCE [LARGE SCALE GENOMIC DNA]</scope>
    <source>
        <strain evidence="2">CIP 102891</strain>
        <strain evidence="3">CIP 102891 / ATCC 33934</strain>
    </source>
</reference>
<dbReference type="EMBL" id="AFWH01000001">
    <property type="protein sequence ID" value="EGU54110.1"/>
    <property type="molecule type" value="Genomic_DNA"/>
</dbReference>
<dbReference type="Proteomes" id="UP000002817">
    <property type="component" value="Unassembled WGS sequence"/>
</dbReference>
<dbReference type="Proteomes" id="UP000003515">
    <property type="component" value="Unassembled WGS sequence"/>
</dbReference>
<dbReference type="RefSeq" id="WP_004412221.1">
    <property type="nucleotide sequence ID" value="NZ_ACZV01000004.1"/>
</dbReference>
<protein>
    <submittedName>
        <fullName evidence="2">Uncharacterized protein</fullName>
    </submittedName>
</protein>
<reference evidence="1 4" key="1">
    <citation type="submission" date="2009-10" db="EMBL/GenBank/DDBJ databases">
        <authorList>
            <consortium name="Los Alamos National Laboratory (LANL)"/>
            <consortium name="National Microbial Pathogen Data Resource (NMPDR)"/>
            <person name="Munk A.C."/>
            <person name="Chertkov O."/>
            <person name="Tapia R."/>
            <person name="Green L."/>
            <person name="Rogers Y."/>
            <person name="Detter J.C."/>
            <person name="Bruce D."/>
            <person name="Brettin T.S."/>
            <person name="Colwell R.R."/>
            <person name="Huq A."/>
            <person name="Grim C.J."/>
            <person name="Hasan N.A."/>
            <person name="Bartels D."/>
            <person name="Vonstein V."/>
        </authorList>
    </citation>
    <scope>NUCLEOTIDE SEQUENCE [LARGE SCALE GENOMIC DNA]</scope>
    <source>
        <strain evidence="1 4">CIP 102891</strain>
    </source>
</reference>
<gene>
    <name evidence="1" type="ORF">VIA_001504</name>
    <name evidence="2" type="ORF">VIOR3934_19825</name>
</gene>
<dbReference type="PATRIC" id="fig|675816.5.peg.191"/>
<accession>C9QG01</accession>
<evidence type="ECO:0000313" key="2">
    <source>
        <dbReference type="EMBL" id="EGU54110.1"/>
    </source>
</evidence>
<evidence type="ECO:0000313" key="1">
    <source>
        <dbReference type="EMBL" id="EEX94346.1"/>
    </source>
</evidence>
<keyword evidence="4" id="KW-1185">Reference proteome</keyword>
<dbReference type="AlphaFoldDB" id="C9QG01"/>
<dbReference type="EMBL" id="ACZV01000004">
    <property type="protein sequence ID" value="EEX94346.1"/>
    <property type="molecule type" value="Genomic_DNA"/>
</dbReference>
<evidence type="ECO:0000313" key="4">
    <source>
        <dbReference type="Proteomes" id="UP000003515"/>
    </source>
</evidence>